<keyword evidence="1" id="KW-1133">Transmembrane helix</keyword>
<dbReference type="Pfam" id="PF04341">
    <property type="entry name" value="DUF485"/>
    <property type="match status" value="1"/>
</dbReference>
<dbReference type="Proteomes" id="UP000784128">
    <property type="component" value="Unassembled WGS sequence"/>
</dbReference>
<evidence type="ECO:0000313" key="2">
    <source>
        <dbReference type="EMBL" id="MBT1073008.1"/>
    </source>
</evidence>
<keyword evidence="3" id="KW-1185">Reference proteome</keyword>
<sequence length="102" mass="12093">MTAKSYDWGTIAQHTKYLELKRRKRVFLFGWWIAASVYYFLLPILSGYFPDLFKIKIIGVINFGYVFILSQFVVAFFVAIYYTKVANRDFDRLTAELVKEIQ</sequence>
<gene>
    <name evidence="2" type="ORF">KJB30_14530</name>
</gene>
<comment type="caution">
    <text evidence="2">The sequence shown here is derived from an EMBL/GenBank/DDBJ whole genome shotgun (WGS) entry which is preliminary data.</text>
</comment>
<evidence type="ECO:0000313" key="3">
    <source>
        <dbReference type="Proteomes" id="UP000784128"/>
    </source>
</evidence>
<dbReference type="InterPro" id="IPR007436">
    <property type="entry name" value="DUF485"/>
</dbReference>
<accession>A0ABS5UBD8</accession>
<feature type="transmembrane region" description="Helical" evidence="1">
    <location>
        <begin position="57"/>
        <end position="82"/>
    </location>
</feature>
<keyword evidence="1" id="KW-0472">Membrane</keyword>
<protein>
    <submittedName>
        <fullName evidence="2">DUF485 domain-containing protein</fullName>
    </submittedName>
</protein>
<name>A0ABS5UBD8_9BACT</name>
<keyword evidence="1" id="KW-0812">Transmembrane</keyword>
<organism evidence="2 3">
    <name type="scientific">Pelotalea chapellei</name>
    <dbReference type="NCBI Taxonomy" id="44671"/>
    <lineage>
        <taxon>Bacteria</taxon>
        <taxon>Pseudomonadati</taxon>
        <taxon>Thermodesulfobacteriota</taxon>
        <taxon>Desulfuromonadia</taxon>
        <taxon>Geobacterales</taxon>
        <taxon>Geobacteraceae</taxon>
        <taxon>Pelotalea</taxon>
    </lineage>
</organism>
<feature type="transmembrane region" description="Helical" evidence="1">
    <location>
        <begin position="26"/>
        <end position="45"/>
    </location>
</feature>
<dbReference type="EMBL" id="JAHDYS010000015">
    <property type="protein sequence ID" value="MBT1073008.1"/>
    <property type="molecule type" value="Genomic_DNA"/>
</dbReference>
<evidence type="ECO:0000256" key="1">
    <source>
        <dbReference type="SAM" id="Phobius"/>
    </source>
</evidence>
<reference evidence="2 3" key="1">
    <citation type="submission" date="2021-05" db="EMBL/GenBank/DDBJ databases">
        <title>The draft genome of Geobacter chapellei DSM 13688.</title>
        <authorList>
            <person name="Xu Z."/>
            <person name="Masuda Y."/>
            <person name="Itoh H."/>
            <person name="Senoo K."/>
        </authorList>
    </citation>
    <scope>NUCLEOTIDE SEQUENCE [LARGE SCALE GENOMIC DNA]</scope>
    <source>
        <strain evidence="2 3">DSM 13688</strain>
    </source>
</reference>
<dbReference type="RefSeq" id="WP_214300597.1">
    <property type="nucleotide sequence ID" value="NZ_JAHDYS010000015.1"/>
</dbReference>
<dbReference type="PANTHER" id="PTHR38441:SF1">
    <property type="entry name" value="MEMBRANE PROTEIN"/>
    <property type="match status" value="1"/>
</dbReference>
<dbReference type="PANTHER" id="PTHR38441">
    <property type="entry name" value="INTEGRAL MEMBRANE PROTEIN-RELATED"/>
    <property type="match status" value="1"/>
</dbReference>
<proteinExistence type="predicted"/>